<comment type="caution">
    <text evidence="3">The sequence shown here is derived from an EMBL/GenBank/DDBJ whole genome shotgun (WGS) entry which is preliminary data.</text>
</comment>
<dbReference type="PROSITE" id="PS00893">
    <property type="entry name" value="NUDIX_BOX"/>
    <property type="match status" value="1"/>
</dbReference>
<dbReference type="Proteomes" id="UP000249915">
    <property type="component" value="Unassembled WGS sequence"/>
</dbReference>
<evidence type="ECO:0000313" key="4">
    <source>
        <dbReference type="Proteomes" id="UP000249915"/>
    </source>
</evidence>
<dbReference type="PANTHER" id="PTHR43046:SF14">
    <property type="entry name" value="MUTT_NUDIX FAMILY PROTEIN"/>
    <property type="match status" value="1"/>
</dbReference>
<evidence type="ECO:0000256" key="1">
    <source>
        <dbReference type="ARBA" id="ARBA00001946"/>
    </source>
</evidence>
<organism evidence="3 4">
    <name type="scientific">Prauserella muralis</name>
    <dbReference type="NCBI Taxonomy" id="588067"/>
    <lineage>
        <taxon>Bacteria</taxon>
        <taxon>Bacillati</taxon>
        <taxon>Actinomycetota</taxon>
        <taxon>Actinomycetes</taxon>
        <taxon>Pseudonocardiales</taxon>
        <taxon>Pseudonocardiaceae</taxon>
        <taxon>Prauserella</taxon>
    </lineage>
</organism>
<dbReference type="PANTHER" id="PTHR43046">
    <property type="entry name" value="GDP-MANNOSE MANNOSYL HYDROLASE"/>
    <property type="match status" value="1"/>
</dbReference>
<dbReference type="CDD" id="cd04690">
    <property type="entry name" value="NUDIX_Hydrolase"/>
    <property type="match status" value="1"/>
</dbReference>
<dbReference type="Gene3D" id="3.90.79.10">
    <property type="entry name" value="Nucleoside Triphosphate Pyrophosphohydrolase"/>
    <property type="match status" value="1"/>
</dbReference>
<sequence length="133" mass="14644">MPTAIDSLAWVLVRDRRLLSVRTEGKSRFYLPGGKREPGESDVAALCREIREELGAELDPLSFSLFAVLDEPADGYSDGRRVHMTAYTARHRCELAPAREIAELAWLTAADAHQCPPAGRRVLALLASEGLID</sequence>
<proteinExistence type="predicted"/>
<dbReference type="InterPro" id="IPR020084">
    <property type="entry name" value="NUDIX_hydrolase_CS"/>
</dbReference>
<name>A0A2V4AJD3_9PSEU</name>
<protein>
    <submittedName>
        <fullName evidence="3">DNA mismatch repair protein MutT</fullName>
    </submittedName>
</protein>
<dbReference type="GO" id="GO:0016787">
    <property type="term" value="F:hydrolase activity"/>
    <property type="evidence" value="ECO:0007669"/>
    <property type="project" value="UniProtKB-KW"/>
</dbReference>
<dbReference type="EMBL" id="MASW01000007">
    <property type="protein sequence ID" value="PXY19720.1"/>
    <property type="molecule type" value="Genomic_DNA"/>
</dbReference>
<keyword evidence="4" id="KW-1185">Reference proteome</keyword>
<dbReference type="InterPro" id="IPR015797">
    <property type="entry name" value="NUDIX_hydrolase-like_dom_sf"/>
</dbReference>
<dbReference type="Pfam" id="PF00293">
    <property type="entry name" value="NUDIX"/>
    <property type="match status" value="1"/>
</dbReference>
<evidence type="ECO:0000256" key="2">
    <source>
        <dbReference type="ARBA" id="ARBA00022801"/>
    </source>
</evidence>
<reference evidence="3 4" key="1">
    <citation type="submission" date="2016-07" db="EMBL/GenBank/DDBJ databases">
        <title>Draft genome sequence of Prauserella muralis DSM 45305, isolated from a mould-covered wall in an indoor environment.</title>
        <authorList>
            <person name="Ruckert C."/>
            <person name="Albersmeier A."/>
            <person name="Jiang C.-L."/>
            <person name="Jiang Y."/>
            <person name="Kalinowski J."/>
            <person name="Schneider O."/>
            <person name="Winkler A."/>
            <person name="Zotchev S.B."/>
        </authorList>
    </citation>
    <scope>NUCLEOTIDE SEQUENCE [LARGE SCALE GENOMIC DNA]</scope>
    <source>
        <strain evidence="3 4">DSM 45305</strain>
    </source>
</reference>
<dbReference type="OrthoDB" id="67499at2"/>
<gene>
    <name evidence="3" type="ORF">BAY60_31785</name>
</gene>
<keyword evidence="2" id="KW-0378">Hydrolase</keyword>
<dbReference type="InterPro" id="IPR000086">
    <property type="entry name" value="NUDIX_hydrolase_dom"/>
</dbReference>
<dbReference type="SUPFAM" id="SSF55811">
    <property type="entry name" value="Nudix"/>
    <property type="match status" value="1"/>
</dbReference>
<evidence type="ECO:0000313" key="3">
    <source>
        <dbReference type="EMBL" id="PXY19720.1"/>
    </source>
</evidence>
<dbReference type="RefSeq" id="WP_112285626.1">
    <property type="nucleotide sequence ID" value="NZ_MASW01000007.1"/>
</dbReference>
<accession>A0A2V4AJD3</accession>
<dbReference type="AlphaFoldDB" id="A0A2V4AJD3"/>
<comment type="cofactor">
    <cofactor evidence="1">
        <name>Mg(2+)</name>
        <dbReference type="ChEBI" id="CHEBI:18420"/>
    </cofactor>
</comment>
<dbReference type="PROSITE" id="PS51462">
    <property type="entry name" value="NUDIX"/>
    <property type="match status" value="1"/>
</dbReference>